<dbReference type="InterPro" id="IPR000626">
    <property type="entry name" value="Ubiquitin-like_dom"/>
</dbReference>
<dbReference type="EMBL" id="KN832993">
    <property type="protein sequence ID" value="KIM82829.1"/>
    <property type="molecule type" value="Genomic_DNA"/>
</dbReference>
<dbReference type="CDD" id="cd17039">
    <property type="entry name" value="Ubl_ubiquitin_like"/>
    <property type="match status" value="3"/>
</dbReference>
<dbReference type="OrthoDB" id="1885901at2759"/>
<dbReference type="InParanoid" id="A0A0C3FSZ5"/>
<sequence length="439" mass="48669">MSMRINVRNFTGTTLPLDVDPTQTISDVKGLLAAAGKGKSVRVPVLAFKGHELRDTRQLLHYDIAPKDTIHILPPSKKEKITLNFEKEDGTRFTLSVNSDMKVEQLKREISVEEKIDAKQLKVVSTQEDPEGDEVVTLKDLEDTAVLSTLSLPDEVIAVYSSIQQIPSGPSAFGVLLSVDDRLELTTTDMLGVAIKSDQTLASFKEDVFHKYGLQLSDYTLILIGRELKDDDKILGDLGFIPGCTVHAVAKVQFCVSTPSAGDFDFAASPMTRISAIRKMLKEVDTSTEYDEYWFTLDGMDNLKESRTFWDLDIVSGTMILLKKRCYVTLTIRRPPVTNWSSPHDGAGRMTDITAEETETVESLKQRILVEFGTPGRMINLTHRLKVLSDSKTLKQENIESGDVLDAVMMLRRSSASGSFGGPMTDGAEFNFEEAPAYS</sequence>
<dbReference type="Gene3D" id="3.10.20.90">
    <property type="entry name" value="Phosphatidylinositol 3-kinase Catalytic Subunit, Chain A, domain 1"/>
    <property type="match status" value="4"/>
</dbReference>
<evidence type="ECO:0000259" key="1">
    <source>
        <dbReference type="PROSITE" id="PS50053"/>
    </source>
</evidence>
<accession>A0A0C3FSZ5</accession>
<dbReference type="InterPro" id="IPR029071">
    <property type="entry name" value="Ubiquitin-like_domsf"/>
</dbReference>
<dbReference type="Pfam" id="PF00240">
    <property type="entry name" value="ubiquitin"/>
    <property type="match status" value="3"/>
</dbReference>
<dbReference type="PANTHER" id="PTHR10677">
    <property type="entry name" value="UBIQUILIN"/>
    <property type="match status" value="1"/>
</dbReference>
<keyword evidence="3" id="KW-1185">Reference proteome</keyword>
<dbReference type="InterPro" id="IPR015496">
    <property type="entry name" value="Ubiquilin"/>
</dbReference>
<evidence type="ECO:0000313" key="3">
    <source>
        <dbReference type="Proteomes" id="UP000054166"/>
    </source>
</evidence>
<proteinExistence type="predicted"/>
<dbReference type="GO" id="GO:0006511">
    <property type="term" value="P:ubiquitin-dependent protein catabolic process"/>
    <property type="evidence" value="ECO:0007669"/>
    <property type="project" value="TreeGrafter"/>
</dbReference>
<dbReference type="AlphaFoldDB" id="A0A0C3FSZ5"/>
<reference evidence="2 3" key="1">
    <citation type="submission" date="2014-04" db="EMBL/GenBank/DDBJ databases">
        <authorList>
            <consortium name="DOE Joint Genome Institute"/>
            <person name="Kuo A."/>
            <person name="Tarkka M."/>
            <person name="Buscot F."/>
            <person name="Kohler A."/>
            <person name="Nagy L.G."/>
            <person name="Floudas D."/>
            <person name="Copeland A."/>
            <person name="Barry K.W."/>
            <person name="Cichocki N."/>
            <person name="Veneault-Fourrey C."/>
            <person name="LaButti K."/>
            <person name="Lindquist E.A."/>
            <person name="Lipzen A."/>
            <person name="Lundell T."/>
            <person name="Morin E."/>
            <person name="Murat C."/>
            <person name="Sun H."/>
            <person name="Tunlid A."/>
            <person name="Henrissat B."/>
            <person name="Grigoriev I.V."/>
            <person name="Hibbett D.S."/>
            <person name="Martin F."/>
            <person name="Nordberg H.P."/>
            <person name="Cantor M.N."/>
            <person name="Hua S.X."/>
        </authorList>
    </citation>
    <scope>NUCLEOTIDE SEQUENCE [LARGE SCALE GENOMIC DNA]</scope>
    <source>
        <strain evidence="2 3">F 1598</strain>
    </source>
</reference>
<dbReference type="PANTHER" id="PTHR10677:SF3">
    <property type="entry name" value="FI07626P-RELATED"/>
    <property type="match status" value="1"/>
</dbReference>
<evidence type="ECO:0000313" key="2">
    <source>
        <dbReference type="EMBL" id="KIM82829.1"/>
    </source>
</evidence>
<dbReference type="Proteomes" id="UP000054166">
    <property type="component" value="Unassembled WGS sequence"/>
</dbReference>
<dbReference type="HOGENOM" id="CLU_624228_0_0_1"/>
<feature type="domain" description="Ubiquitin-like" evidence="1">
    <location>
        <begin position="328"/>
        <end position="414"/>
    </location>
</feature>
<reference evidence="3" key="2">
    <citation type="submission" date="2015-01" db="EMBL/GenBank/DDBJ databases">
        <title>Evolutionary Origins and Diversification of the Mycorrhizal Mutualists.</title>
        <authorList>
            <consortium name="DOE Joint Genome Institute"/>
            <consortium name="Mycorrhizal Genomics Consortium"/>
            <person name="Kohler A."/>
            <person name="Kuo A."/>
            <person name="Nagy L.G."/>
            <person name="Floudas D."/>
            <person name="Copeland A."/>
            <person name="Barry K.W."/>
            <person name="Cichocki N."/>
            <person name="Veneault-Fourrey C."/>
            <person name="LaButti K."/>
            <person name="Lindquist E.A."/>
            <person name="Lipzen A."/>
            <person name="Lundell T."/>
            <person name="Morin E."/>
            <person name="Murat C."/>
            <person name="Riley R."/>
            <person name="Ohm R."/>
            <person name="Sun H."/>
            <person name="Tunlid A."/>
            <person name="Henrissat B."/>
            <person name="Grigoriev I.V."/>
            <person name="Hibbett D.S."/>
            <person name="Martin F."/>
        </authorList>
    </citation>
    <scope>NUCLEOTIDE SEQUENCE [LARGE SCALE GENOMIC DNA]</scope>
    <source>
        <strain evidence="3">F 1598</strain>
    </source>
</reference>
<dbReference type="SUPFAM" id="SSF54236">
    <property type="entry name" value="Ubiquitin-like"/>
    <property type="match status" value="4"/>
</dbReference>
<feature type="domain" description="Ubiquitin-like" evidence="1">
    <location>
        <begin position="3"/>
        <end position="73"/>
    </location>
</feature>
<protein>
    <recommendedName>
        <fullName evidence="1">Ubiquitin-like domain-containing protein</fullName>
    </recommendedName>
</protein>
<dbReference type="GO" id="GO:0005829">
    <property type="term" value="C:cytosol"/>
    <property type="evidence" value="ECO:0007669"/>
    <property type="project" value="TreeGrafter"/>
</dbReference>
<gene>
    <name evidence="2" type="ORF">PILCRDRAFT_457808</name>
</gene>
<dbReference type="SMART" id="SM00213">
    <property type="entry name" value="UBQ"/>
    <property type="match status" value="4"/>
</dbReference>
<name>A0A0C3FSZ5_PILCF</name>
<feature type="domain" description="Ubiquitin-like" evidence="1">
    <location>
        <begin position="175"/>
        <end position="251"/>
    </location>
</feature>
<dbReference type="STRING" id="765440.A0A0C3FSZ5"/>
<organism evidence="2 3">
    <name type="scientific">Piloderma croceum (strain F 1598)</name>
    <dbReference type="NCBI Taxonomy" id="765440"/>
    <lineage>
        <taxon>Eukaryota</taxon>
        <taxon>Fungi</taxon>
        <taxon>Dikarya</taxon>
        <taxon>Basidiomycota</taxon>
        <taxon>Agaricomycotina</taxon>
        <taxon>Agaricomycetes</taxon>
        <taxon>Agaricomycetidae</taxon>
        <taxon>Atheliales</taxon>
        <taxon>Atheliaceae</taxon>
        <taxon>Piloderma</taxon>
    </lineage>
</organism>
<dbReference type="PROSITE" id="PS50053">
    <property type="entry name" value="UBIQUITIN_2"/>
    <property type="match status" value="3"/>
</dbReference>
<dbReference type="GO" id="GO:0031593">
    <property type="term" value="F:polyubiquitin modification-dependent protein binding"/>
    <property type="evidence" value="ECO:0007669"/>
    <property type="project" value="TreeGrafter"/>
</dbReference>